<name>T1IB22_RHOPR</name>
<dbReference type="PANTHER" id="PTHR47761:SF1">
    <property type="entry name" value="C-TYPE LECTIN-RELATED"/>
    <property type="match status" value="1"/>
</dbReference>
<keyword evidence="3 9" id="KW-0245">EGF-like domain</keyword>
<evidence type="ECO:0000256" key="1">
    <source>
        <dbReference type="ARBA" id="ARBA00004236"/>
    </source>
</evidence>
<evidence type="ECO:0000256" key="4">
    <source>
        <dbReference type="ARBA" id="ARBA00022729"/>
    </source>
</evidence>
<dbReference type="InterPro" id="IPR001881">
    <property type="entry name" value="EGF-like_Ca-bd_dom"/>
</dbReference>
<organism evidence="11 12">
    <name type="scientific">Rhodnius prolixus</name>
    <name type="common">Triatomid bug</name>
    <dbReference type="NCBI Taxonomy" id="13249"/>
    <lineage>
        <taxon>Eukaryota</taxon>
        <taxon>Metazoa</taxon>
        <taxon>Ecdysozoa</taxon>
        <taxon>Arthropoda</taxon>
        <taxon>Hexapoda</taxon>
        <taxon>Insecta</taxon>
        <taxon>Pterygota</taxon>
        <taxon>Neoptera</taxon>
        <taxon>Paraneoptera</taxon>
        <taxon>Hemiptera</taxon>
        <taxon>Heteroptera</taxon>
        <taxon>Panheteroptera</taxon>
        <taxon>Cimicomorpha</taxon>
        <taxon>Reduviidae</taxon>
        <taxon>Triatominae</taxon>
        <taxon>Rhodnius</taxon>
    </lineage>
</organism>
<feature type="domain" description="EGF-like" evidence="10">
    <location>
        <begin position="132"/>
        <end position="173"/>
    </location>
</feature>
<evidence type="ECO:0000256" key="8">
    <source>
        <dbReference type="ARBA" id="ARBA00023180"/>
    </source>
</evidence>
<dbReference type="InParanoid" id="T1IB22"/>
<evidence type="ECO:0000313" key="12">
    <source>
        <dbReference type="Proteomes" id="UP000015103"/>
    </source>
</evidence>
<evidence type="ECO:0000256" key="9">
    <source>
        <dbReference type="PROSITE-ProRule" id="PRU00076"/>
    </source>
</evidence>
<keyword evidence="6" id="KW-0472">Membrane</keyword>
<keyword evidence="12" id="KW-1185">Reference proteome</keyword>
<keyword evidence="2" id="KW-1003">Cell membrane</keyword>
<dbReference type="eggNOG" id="KOG4292">
    <property type="taxonomic scope" value="Eukaryota"/>
</dbReference>
<dbReference type="AlphaFoldDB" id="T1IB22"/>
<dbReference type="FunFam" id="2.10.25.10:FF:000143">
    <property type="entry name" value="Protein crumbs 1"/>
    <property type="match status" value="1"/>
</dbReference>
<dbReference type="PROSITE" id="PS50026">
    <property type="entry name" value="EGF_3"/>
    <property type="match status" value="2"/>
</dbReference>
<dbReference type="Proteomes" id="UP000015103">
    <property type="component" value="Unassembled WGS sequence"/>
</dbReference>
<reference evidence="11" key="1">
    <citation type="submission" date="2015-05" db="UniProtKB">
        <authorList>
            <consortium name="EnsemblMetazoa"/>
        </authorList>
    </citation>
    <scope>IDENTIFICATION</scope>
</reference>
<dbReference type="STRING" id="13249.T1IB22"/>
<comment type="caution">
    <text evidence="9">Lacks conserved residue(s) required for the propagation of feature annotation.</text>
</comment>
<evidence type="ECO:0000256" key="5">
    <source>
        <dbReference type="ARBA" id="ARBA00022737"/>
    </source>
</evidence>
<dbReference type="VEuPathDB" id="VectorBase:RPRC013493"/>
<feature type="disulfide bond" evidence="9">
    <location>
        <begin position="163"/>
        <end position="172"/>
    </location>
</feature>
<dbReference type="InterPro" id="IPR000742">
    <property type="entry name" value="EGF"/>
</dbReference>
<dbReference type="InterPro" id="IPR009030">
    <property type="entry name" value="Growth_fac_rcpt_cys_sf"/>
</dbReference>
<dbReference type="SUPFAM" id="SSF57184">
    <property type="entry name" value="Growth factor receptor domain"/>
    <property type="match status" value="1"/>
</dbReference>
<dbReference type="Pfam" id="PF00008">
    <property type="entry name" value="EGF"/>
    <property type="match status" value="2"/>
</dbReference>
<dbReference type="GO" id="GO:0005886">
    <property type="term" value="C:plasma membrane"/>
    <property type="evidence" value="ECO:0007669"/>
    <property type="project" value="UniProtKB-SubCell"/>
</dbReference>
<evidence type="ECO:0000259" key="10">
    <source>
        <dbReference type="PROSITE" id="PS50026"/>
    </source>
</evidence>
<dbReference type="PROSITE" id="PS00010">
    <property type="entry name" value="ASX_HYDROXYL"/>
    <property type="match status" value="2"/>
</dbReference>
<dbReference type="GO" id="GO:0005509">
    <property type="term" value="F:calcium ion binding"/>
    <property type="evidence" value="ECO:0007669"/>
    <property type="project" value="InterPro"/>
</dbReference>
<evidence type="ECO:0000256" key="7">
    <source>
        <dbReference type="ARBA" id="ARBA00023157"/>
    </source>
</evidence>
<dbReference type="PANTHER" id="PTHR47761">
    <property type="entry name" value="C-TYPE LECTIN-RELATED"/>
    <property type="match status" value="1"/>
</dbReference>
<evidence type="ECO:0000256" key="2">
    <source>
        <dbReference type="ARBA" id="ARBA00022475"/>
    </source>
</evidence>
<dbReference type="InterPro" id="IPR018097">
    <property type="entry name" value="EGF_Ca-bd_CS"/>
</dbReference>
<dbReference type="SMART" id="SM00181">
    <property type="entry name" value="EGF"/>
    <property type="match status" value="3"/>
</dbReference>
<accession>T1IB22</accession>
<sequence length="218" mass="24434">MVEVSRQKYLQARKAALSVEKFESESLVDIQTTINGLTSTVRGPMLRRLERLETFLPNSKRTVYKKKNYIVDQKINMLLTHIRLVRRKLITDDCASNPCENGGTCIDLYNGFHCICPQLWEDCSKGLTCQKDVDECDRFNGTDLGCQNGGTCQNTEGGYNCLCPDNWFGLHCTRRTYDCTAQDSAEICGHGVCINRGGAGRGFICICDQPHSMVANNK</sequence>
<keyword evidence="8" id="KW-0325">Glycoprotein</keyword>
<dbReference type="OMA" id="SMVANNK"/>
<evidence type="ECO:0000256" key="6">
    <source>
        <dbReference type="ARBA" id="ARBA00023136"/>
    </source>
</evidence>
<dbReference type="EMBL" id="ACPB03016354">
    <property type="status" value="NOT_ANNOTATED_CDS"/>
    <property type="molecule type" value="Genomic_DNA"/>
</dbReference>
<evidence type="ECO:0000256" key="3">
    <source>
        <dbReference type="ARBA" id="ARBA00022536"/>
    </source>
</evidence>
<dbReference type="PROSITE" id="PS01187">
    <property type="entry name" value="EGF_CA"/>
    <property type="match status" value="1"/>
</dbReference>
<dbReference type="EMBL" id="ACPB03016356">
    <property type="status" value="NOT_ANNOTATED_CDS"/>
    <property type="molecule type" value="Genomic_DNA"/>
</dbReference>
<dbReference type="InterPro" id="IPR000152">
    <property type="entry name" value="EGF-type_Asp/Asn_hydroxyl_site"/>
</dbReference>
<keyword evidence="7 9" id="KW-1015">Disulfide bond</keyword>
<dbReference type="SMART" id="SM00179">
    <property type="entry name" value="EGF_CA"/>
    <property type="match status" value="2"/>
</dbReference>
<dbReference type="Gene3D" id="2.10.25.10">
    <property type="entry name" value="Laminin"/>
    <property type="match status" value="2"/>
</dbReference>
<feature type="domain" description="EGF-like" evidence="10">
    <location>
        <begin position="90"/>
        <end position="124"/>
    </location>
</feature>
<proteinExistence type="predicted"/>
<keyword evidence="4" id="KW-0732">Signal</keyword>
<dbReference type="EnsemblMetazoa" id="RPRC013493-RA">
    <property type="protein sequence ID" value="RPRC013493-PA"/>
    <property type="gene ID" value="RPRC013493"/>
</dbReference>
<keyword evidence="5" id="KW-0677">Repeat</keyword>
<protein>
    <submittedName>
        <fullName evidence="11">Cubilin</fullName>
    </submittedName>
</protein>
<evidence type="ECO:0000313" key="11">
    <source>
        <dbReference type="EnsemblMetazoa" id="RPRC013493-PA"/>
    </source>
</evidence>
<dbReference type="PROSITE" id="PS00022">
    <property type="entry name" value="EGF_1"/>
    <property type="match status" value="1"/>
</dbReference>
<comment type="subcellular location">
    <subcellularLocation>
        <location evidence="1">Cell membrane</location>
    </subcellularLocation>
</comment>
<dbReference type="HOGENOM" id="CLU_1268340_0_0_1"/>
<dbReference type="InterPro" id="IPR053119">
    <property type="entry name" value="Cubilin_domain"/>
</dbReference>
<dbReference type="EMBL" id="ACPB03016355">
    <property type="status" value="NOT_ANNOTATED_CDS"/>
    <property type="molecule type" value="Genomic_DNA"/>
</dbReference>
<dbReference type="FunFam" id="2.10.25.10:FF:000260">
    <property type="entry name" value="Notch receptor 4"/>
    <property type="match status" value="1"/>
</dbReference>
<dbReference type="CDD" id="cd00054">
    <property type="entry name" value="EGF_CA"/>
    <property type="match status" value="2"/>
</dbReference>